<keyword evidence="6" id="KW-0934">Plastid</keyword>
<evidence type="ECO:0000256" key="19">
    <source>
        <dbReference type="SAM" id="MobiDB-lite"/>
    </source>
</evidence>
<dbReference type="Pfam" id="PF01477">
    <property type="entry name" value="PLAT"/>
    <property type="match status" value="1"/>
</dbReference>
<dbReference type="SUPFAM" id="SSF53474">
    <property type="entry name" value="alpha/beta-Hydrolases"/>
    <property type="match status" value="1"/>
</dbReference>
<dbReference type="GO" id="GO:0034440">
    <property type="term" value="P:lipid oxidation"/>
    <property type="evidence" value="ECO:0007669"/>
    <property type="project" value="InterPro"/>
</dbReference>
<reference evidence="22 23" key="1">
    <citation type="submission" date="2020-09" db="EMBL/GenBank/DDBJ databases">
        <authorList>
            <person name="Ashkenazy H."/>
        </authorList>
    </citation>
    <scope>NUCLEOTIDE SEQUENCE [LARGE SCALE GENOMIC DNA]</scope>
    <source>
        <strain evidence="23">cv. Cdm-0</strain>
    </source>
</reference>
<dbReference type="InterPro" id="IPR000907">
    <property type="entry name" value="LipOase"/>
</dbReference>
<comment type="pathway">
    <text evidence="18">Lipid metabolism; oxylipin biosynthesis.</text>
</comment>
<dbReference type="PROSITE" id="PS50095">
    <property type="entry name" value="PLAT"/>
    <property type="match status" value="1"/>
</dbReference>
<dbReference type="FunFam" id="2.60.60.20:FF:000018">
    <property type="entry name" value="Lipoxygenase"/>
    <property type="match status" value="1"/>
</dbReference>
<dbReference type="GO" id="GO:0080086">
    <property type="term" value="P:stamen filament development"/>
    <property type="evidence" value="ECO:0007669"/>
    <property type="project" value="UniProtKB-ARBA"/>
</dbReference>
<dbReference type="Gene3D" id="2.60.60.20">
    <property type="entry name" value="PLAT/LH2 domain"/>
    <property type="match status" value="1"/>
</dbReference>
<dbReference type="InterPro" id="IPR001024">
    <property type="entry name" value="PLAT/LH2_dom"/>
</dbReference>
<evidence type="ECO:0000256" key="14">
    <source>
        <dbReference type="ARBA" id="ARBA00023098"/>
    </source>
</evidence>
<keyword evidence="9" id="KW-0276">Fatty acid metabolism</keyword>
<dbReference type="SUPFAM" id="SSF48484">
    <property type="entry name" value="Lipoxigenase"/>
    <property type="match status" value="1"/>
</dbReference>
<dbReference type="InterPro" id="IPR020834">
    <property type="entry name" value="LipOase_CS"/>
</dbReference>
<dbReference type="Pfam" id="PF00561">
    <property type="entry name" value="Abhydrolase_1"/>
    <property type="match status" value="1"/>
</dbReference>
<dbReference type="InterPro" id="IPR042057">
    <property type="entry name" value="Lipoxy_PLAT/LH2"/>
</dbReference>
<evidence type="ECO:0000313" key="23">
    <source>
        <dbReference type="Proteomes" id="UP000516314"/>
    </source>
</evidence>
<evidence type="ECO:0000256" key="5">
    <source>
        <dbReference type="ARBA" id="ARBA00022528"/>
    </source>
</evidence>
<comment type="cofactor">
    <cofactor evidence="1 17">
        <name>Fe cation</name>
        <dbReference type="ChEBI" id="CHEBI:24875"/>
    </cofactor>
</comment>
<dbReference type="PRINTS" id="PR00087">
    <property type="entry name" value="LIPOXYGENASE"/>
</dbReference>
<dbReference type="GO" id="GO:0009611">
    <property type="term" value="P:response to wounding"/>
    <property type="evidence" value="ECO:0007669"/>
    <property type="project" value="UniProtKB-ARBA"/>
</dbReference>
<dbReference type="AlphaFoldDB" id="A0A7G2DW15"/>
<dbReference type="InterPro" id="IPR027433">
    <property type="entry name" value="Lipoxygenase_dom_3"/>
</dbReference>
<comment type="subcellular location">
    <subcellularLocation>
        <location evidence="2">Plastid</location>
        <location evidence="2">Chloroplast</location>
    </subcellularLocation>
</comment>
<dbReference type="PANTHER" id="PTHR11771">
    <property type="entry name" value="LIPOXYGENASE"/>
    <property type="match status" value="1"/>
</dbReference>
<evidence type="ECO:0000256" key="11">
    <source>
        <dbReference type="ARBA" id="ARBA00022964"/>
    </source>
</evidence>
<dbReference type="EC" id="1.13.11.-" evidence="18"/>
<dbReference type="UniPathway" id="UPA00382"/>
<dbReference type="InterPro" id="IPR013819">
    <property type="entry name" value="LipOase_C"/>
</dbReference>
<feature type="domain" description="PLAT" evidence="20">
    <location>
        <begin position="86"/>
        <end position="222"/>
    </location>
</feature>
<evidence type="ECO:0000256" key="4">
    <source>
        <dbReference type="ARBA" id="ARBA00022516"/>
    </source>
</evidence>
<name>A0A7G2DW15_ARATH</name>
<evidence type="ECO:0000256" key="2">
    <source>
        <dbReference type="ARBA" id="ARBA00004229"/>
    </source>
</evidence>
<dbReference type="InterPro" id="IPR036392">
    <property type="entry name" value="PLAT/LH2_dom_sf"/>
</dbReference>
<dbReference type="SMART" id="SM00308">
    <property type="entry name" value="LH2"/>
    <property type="match status" value="1"/>
</dbReference>
<comment type="caution">
    <text evidence="16">Lacks conserved residue(s) required for the propagation of feature annotation.</text>
</comment>
<dbReference type="Proteomes" id="UP000516314">
    <property type="component" value="Chromosome 1"/>
</dbReference>
<evidence type="ECO:0000256" key="9">
    <source>
        <dbReference type="ARBA" id="ARBA00022832"/>
    </source>
</evidence>
<proteinExistence type="inferred from homology"/>
<dbReference type="Gene3D" id="4.10.375.10">
    <property type="entry name" value="Lipoxygenase-1, Domain 2"/>
    <property type="match status" value="1"/>
</dbReference>
<dbReference type="CDD" id="cd01751">
    <property type="entry name" value="PLAT_LH2"/>
    <property type="match status" value="1"/>
</dbReference>
<keyword evidence="11 17" id="KW-0223">Dioxygenase</keyword>
<dbReference type="Pfam" id="PF00305">
    <property type="entry name" value="Lipoxygenase"/>
    <property type="match status" value="1"/>
</dbReference>
<dbReference type="Gene3D" id="1.20.245.10">
    <property type="entry name" value="Lipoxygenase-1, Domain 5"/>
    <property type="match status" value="1"/>
</dbReference>
<keyword evidence="8 18" id="KW-0925">Oxylipin biosynthesis</keyword>
<evidence type="ECO:0000256" key="8">
    <source>
        <dbReference type="ARBA" id="ARBA00022767"/>
    </source>
</evidence>
<dbReference type="InterPro" id="IPR000073">
    <property type="entry name" value="AB_hydrolase_1"/>
</dbReference>
<keyword evidence="5" id="KW-0150">Chloroplast</keyword>
<evidence type="ECO:0000256" key="7">
    <source>
        <dbReference type="ARBA" id="ARBA00022723"/>
    </source>
</evidence>
<dbReference type="GO" id="GO:0031408">
    <property type="term" value="P:oxylipin biosynthetic process"/>
    <property type="evidence" value="ECO:0007669"/>
    <property type="project" value="UniProtKB-UniRule"/>
</dbReference>
<keyword evidence="12 17" id="KW-0560">Oxidoreductase</keyword>
<dbReference type="EMBL" id="LR881466">
    <property type="protein sequence ID" value="CAD5312985.1"/>
    <property type="molecule type" value="Genomic_DNA"/>
</dbReference>
<evidence type="ECO:0000256" key="3">
    <source>
        <dbReference type="ARBA" id="ARBA00009419"/>
    </source>
</evidence>
<protein>
    <recommendedName>
        <fullName evidence="18">Lipoxygenase</fullName>
        <ecNumber evidence="18">1.13.11.-</ecNumber>
    </recommendedName>
</protein>
<evidence type="ECO:0000259" key="20">
    <source>
        <dbReference type="PROSITE" id="PS50095"/>
    </source>
</evidence>
<dbReference type="FunFam" id="3.10.450.60:FF:000002">
    <property type="entry name" value="Lipoxygenase"/>
    <property type="match status" value="1"/>
</dbReference>
<keyword evidence="15 18" id="KW-0275">Fatty acid biosynthesis</keyword>
<keyword evidence="7 17" id="KW-0479">Metal-binding</keyword>
<keyword evidence="4 18" id="KW-0444">Lipid biosynthesis</keyword>
<dbReference type="PROSITE" id="PS51393">
    <property type="entry name" value="LIPOXYGENASE_3"/>
    <property type="match status" value="1"/>
</dbReference>
<evidence type="ECO:0000256" key="13">
    <source>
        <dbReference type="ARBA" id="ARBA00023004"/>
    </source>
</evidence>
<evidence type="ECO:0000256" key="18">
    <source>
        <dbReference type="RuleBase" id="RU003975"/>
    </source>
</evidence>
<dbReference type="GO" id="GO:0009555">
    <property type="term" value="P:pollen development"/>
    <property type="evidence" value="ECO:0007669"/>
    <property type="project" value="UniProtKB-ARBA"/>
</dbReference>
<dbReference type="GO" id="GO:0009901">
    <property type="term" value="P:anther dehiscence"/>
    <property type="evidence" value="ECO:0007669"/>
    <property type="project" value="UniProtKB-ARBA"/>
</dbReference>
<evidence type="ECO:0000256" key="16">
    <source>
        <dbReference type="PROSITE-ProRule" id="PRU00152"/>
    </source>
</evidence>
<dbReference type="PROSITE" id="PS00711">
    <property type="entry name" value="LIPOXYGENASE_1"/>
    <property type="match status" value="1"/>
</dbReference>
<keyword evidence="10" id="KW-0809">Transit peptide</keyword>
<dbReference type="PRINTS" id="PR00111">
    <property type="entry name" value="ABHYDROLASE"/>
</dbReference>
<evidence type="ECO:0000259" key="21">
    <source>
        <dbReference type="PROSITE" id="PS51393"/>
    </source>
</evidence>
<evidence type="ECO:0000256" key="12">
    <source>
        <dbReference type="ARBA" id="ARBA00023002"/>
    </source>
</evidence>
<dbReference type="Gene3D" id="3.40.50.1820">
    <property type="entry name" value="alpha/beta hydrolase"/>
    <property type="match status" value="1"/>
</dbReference>
<feature type="region of interest" description="Disordered" evidence="19">
    <location>
        <begin position="272"/>
        <end position="310"/>
    </location>
</feature>
<comment type="function">
    <text evidence="18">Plant lipoxygenase may be involved in a number of diverse aspects of plant physiology including growth and development, pest resistance, and senescence or responses to wounding.</text>
</comment>
<dbReference type="GO" id="GO:0006633">
    <property type="term" value="P:fatty acid biosynthetic process"/>
    <property type="evidence" value="ECO:0007669"/>
    <property type="project" value="UniProtKB-KW"/>
</dbReference>
<dbReference type="GO" id="GO:0046872">
    <property type="term" value="F:metal ion binding"/>
    <property type="evidence" value="ECO:0007669"/>
    <property type="project" value="UniProtKB-UniRule"/>
</dbReference>
<dbReference type="FunFam" id="1.20.245.10:FF:000002">
    <property type="entry name" value="Lipoxygenase"/>
    <property type="match status" value="1"/>
</dbReference>
<evidence type="ECO:0000313" key="22">
    <source>
        <dbReference type="EMBL" id="CAD5312985.1"/>
    </source>
</evidence>
<keyword evidence="14" id="KW-0443">Lipid metabolism</keyword>
<evidence type="ECO:0000256" key="15">
    <source>
        <dbReference type="ARBA" id="ARBA00023160"/>
    </source>
</evidence>
<dbReference type="Gene3D" id="4.10.372.10">
    <property type="entry name" value="Lipoxygenase-1, Domain 3"/>
    <property type="match status" value="1"/>
</dbReference>
<evidence type="ECO:0000256" key="6">
    <source>
        <dbReference type="ARBA" id="ARBA00022640"/>
    </source>
</evidence>
<organism evidence="22 23">
    <name type="scientific">Arabidopsis thaliana</name>
    <name type="common">Mouse-ear cress</name>
    <dbReference type="NCBI Taxonomy" id="3702"/>
    <lineage>
        <taxon>Eukaryota</taxon>
        <taxon>Viridiplantae</taxon>
        <taxon>Streptophyta</taxon>
        <taxon>Embryophyta</taxon>
        <taxon>Tracheophyta</taxon>
        <taxon>Spermatophyta</taxon>
        <taxon>Magnoliopsida</taxon>
        <taxon>eudicotyledons</taxon>
        <taxon>Gunneridae</taxon>
        <taxon>Pentapetalae</taxon>
        <taxon>rosids</taxon>
        <taxon>malvids</taxon>
        <taxon>Brassicales</taxon>
        <taxon>Brassicaceae</taxon>
        <taxon>Camelineae</taxon>
        <taxon>Arabidopsis</taxon>
    </lineage>
</organism>
<dbReference type="InterPro" id="IPR029058">
    <property type="entry name" value="AB_hydrolase_fold"/>
</dbReference>
<evidence type="ECO:0000256" key="17">
    <source>
        <dbReference type="RuleBase" id="RU003974"/>
    </source>
</evidence>
<evidence type="ECO:0000256" key="10">
    <source>
        <dbReference type="ARBA" id="ARBA00022946"/>
    </source>
</evidence>
<dbReference type="InterPro" id="IPR036226">
    <property type="entry name" value="LipOase_C_sf"/>
</dbReference>
<gene>
    <name evidence="22" type="ORF">AT9943_LOCUS1504</name>
</gene>
<accession>A0A7G2DW15</accession>
<dbReference type="Gene3D" id="3.10.450.60">
    <property type="match status" value="1"/>
</dbReference>
<dbReference type="PROSITE" id="PS00081">
    <property type="entry name" value="LIPOXYGENASE_2"/>
    <property type="match status" value="1"/>
</dbReference>
<dbReference type="FunFam" id="4.10.375.10:FF:000001">
    <property type="entry name" value="Lipoxygenase"/>
    <property type="match status" value="1"/>
</dbReference>
<dbReference type="SUPFAM" id="SSF49723">
    <property type="entry name" value="Lipase/lipooxygenase domain (PLAT/LH2 domain)"/>
    <property type="match status" value="1"/>
</dbReference>
<dbReference type="InterPro" id="IPR020833">
    <property type="entry name" value="LipOase_Fe_BS"/>
</dbReference>
<keyword evidence="13 17" id="KW-0408">Iron</keyword>
<dbReference type="PRINTS" id="PR00468">
    <property type="entry name" value="PLTLPOXGNASE"/>
</dbReference>
<comment type="similarity">
    <text evidence="3 17">Belongs to the lipoxygenase family.</text>
</comment>
<dbReference type="FunFam" id="4.10.372.10:FF:000001">
    <property type="entry name" value="Lipoxygenase"/>
    <property type="match status" value="1"/>
</dbReference>
<feature type="domain" description="Lipoxygenase" evidence="21">
    <location>
        <begin position="225"/>
        <end position="919"/>
    </location>
</feature>
<evidence type="ECO:0000256" key="1">
    <source>
        <dbReference type="ARBA" id="ARBA00001962"/>
    </source>
</evidence>
<dbReference type="InterPro" id="IPR001246">
    <property type="entry name" value="LipOase_plant"/>
</dbReference>
<sequence length="1205" mass="136171">MALAKELMGYPLITERSSLVSSASHFKKRTQSTQFSINPFDRRPRKTKSGVVAAISEDLVKTLRFSTTTGDRKSEEEEKAAVKFKVRAVVTVRNKNKEDLKETLVKHLDAFADKIGRNIVLELISTQLDPKTKLPKKSNAAVLKDWSKKSKTKAERVHYTAEFTVDAAFGSPGAITVMNKHQKEFFLESITIEGFALGPVHFPCNSWVQSQKDHPDKRIFFTNQPYLPNETPSGLRVLREKELKNLRGDGSGVRKLSDRIYDFDVYNDLGNPDKSSELSRPKLGGKEVPYPRRCRTGRQSTVSDKDAESRVEKPLPMYVPRDEQFEESKQDTFAAGRLKAVLHHLIPSLKASIVAEDFADFGEIDRLYKEGLLLKLGFQDDIFKKFPLPKVVVDTLQESTKGLLKYDTPKILSKDKNAWLRDDEFARQAIAGINPVNIERVKTFPPVSNLDPKIYGPQHSALTDDHIIGHLDGFSVQQALEENRLYMLDYHDIFLPFLDRINALDGRKAYATRTIFFLTRLGTLKPVAIELSLPPHGPKHRSKRVLTPPVDATSNWMWQLAKAHVSSNDAGVHQLVNHWLRTHACLEPFILAAHRQLSAMHPIFKLLDPHMRYTLEINALARQSLISADGVIEGGFTAGAYGMEMSAAAYKSSWRFDMEGLPADLIRRGMAIPDATQPHGLKLLIEDYPYANDGLLLWSAIQTWVRTYVERYYPNPNLIKTDSELQSWYSESINVGHADLRDADWWPELSTVDDLVSILTTLIWLASAQHAALNFGQYPYGGYVPNRPPLMRRLIPDESDPEYASFISHPEKYYFSSMPSLAQTSKFMAVVDTLSTHSPDEEYIGERQQPSIWTGDAEIVEAFYGFAAEIGRIEKEIEKRNADPDRRNRCGAGVLPYELLVPSSEPGVTCRDSFLSLYFLVFCDLRPVTVDLDDGETTVHFWISGHRRISRQNLVMLHGYGGNSKWQFVHQVSDLSKTFNLFIPDLVFFGKSYSKNIDRSVEIQARSVVGGLKKLGCVEGGGGISIYSISYGGFVAYRMAKIWPAMVEKLVIVSSGVGFTQQQKTAELKKHGGDCSKILVPKTPMDLRLLIKISMNTGLTFVDWVPDFVLSQFIAVMYEKNRQELLELAKNLLEREEEPELPVISQKTLIVWGDKDKVFPLEHAYRLQRHLQSSRLEIIKETGHAVNIEAPTTLNNFITSFVLSA</sequence>
<dbReference type="GO" id="GO:0009507">
    <property type="term" value="C:chloroplast"/>
    <property type="evidence" value="ECO:0007669"/>
    <property type="project" value="UniProtKB-SubCell"/>
</dbReference>
<dbReference type="GO" id="GO:0016165">
    <property type="term" value="F:linoleate 13S-lipoxygenase activity"/>
    <property type="evidence" value="ECO:0007669"/>
    <property type="project" value="UniProtKB-ARBA"/>
</dbReference>